<dbReference type="Gene3D" id="3.55.40.20">
    <property type="entry name" value="Iron/manganese superoxide dismutase, C-terminal domain"/>
    <property type="match status" value="1"/>
</dbReference>
<dbReference type="GO" id="GO:0046872">
    <property type="term" value="F:metal ion binding"/>
    <property type="evidence" value="ECO:0007669"/>
    <property type="project" value="UniProtKB-KW"/>
</dbReference>
<sequence length="286" mass="33381">MTEWEAYKGEVKQWLDELEAFLEYEEPRAFDADGTRERISAIRGEIDHLSVGESAQLTQWVEEIEKALSENERSSKADPVPPGGHELPPLPYAYDALEPYIDAEIMYLHHDSHHRTYVEGLNEAEEKMEEARRNNDYELISHWEREAAFHGAGHYLHTIFWTIMDPHGGGKPKGDLLAMIERDFGSFERFRAHFTAAAEELGSPGWAILVWSPRSHRLEILNAELHHYLTQWDVIPLLALDVWEHAYYLQYKTDKAAYIENWWEVVNWPAVGRRLDVAKQVKWNPY</sequence>
<evidence type="ECO:0000256" key="2">
    <source>
        <dbReference type="ARBA" id="ARBA00012682"/>
    </source>
</evidence>
<evidence type="ECO:0000313" key="9">
    <source>
        <dbReference type="Proteomes" id="UP000595823"/>
    </source>
</evidence>
<dbReference type="InterPro" id="IPR019831">
    <property type="entry name" value="Mn/Fe_SOD_N"/>
</dbReference>
<dbReference type="PRINTS" id="PR01703">
    <property type="entry name" value="MNSODISMTASE"/>
</dbReference>
<keyword evidence="5" id="KW-0175">Coiled coil</keyword>
<dbReference type="AlphaFoldDB" id="A0A7T6Z7T4"/>
<dbReference type="EC" id="1.15.1.1" evidence="2"/>
<reference evidence="8 9" key="1">
    <citation type="submission" date="2020-06" db="EMBL/GenBank/DDBJ databases">
        <title>Genomic analysis of Salicibibacter sp. NKC5-3.</title>
        <authorList>
            <person name="Oh Y.J."/>
        </authorList>
    </citation>
    <scope>NUCLEOTIDE SEQUENCE [LARGE SCALE GENOMIC DNA]</scope>
    <source>
        <strain evidence="8 9">NKC5-3</strain>
    </source>
</reference>
<dbReference type="InterPro" id="IPR019833">
    <property type="entry name" value="Mn/Fe_SOD_BS"/>
</dbReference>
<dbReference type="Gene3D" id="1.10.287.990">
    <property type="entry name" value="Fe,Mn superoxide dismutase (SOD) domain"/>
    <property type="match status" value="1"/>
</dbReference>
<dbReference type="FunFam" id="1.10.287.990:FF:000001">
    <property type="entry name" value="Superoxide dismutase"/>
    <property type="match status" value="1"/>
</dbReference>
<dbReference type="InterPro" id="IPR036324">
    <property type="entry name" value="Mn/Fe_SOD_N_sf"/>
</dbReference>
<organism evidence="8 9">
    <name type="scientific">Salicibibacter cibarius</name>
    <dbReference type="NCBI Taxonomy" id="2743000"/>
    <lineage>
        <taxon>Bacteria</taxon>
        <taxon>Bacillati</taxon>
        <taxon>Bacillota</taxon>
        <taxon>Bacilli</taxon>
        <taxon>Bacillales</taxon>
        <taxon>Bacillaceae</taxon>
        <taxon>Salicibibacter</taxon>
    </lineage>
</organism>
<dbReference type="EMBL" id="CP054705">
    <property type="protein sequence ID" value="QQK78282.1"/>
    <property type="molecule type" value="Genomic_DNA"/>
</dbReference>
<dbReference type="GO" id="GO:0004784">
    <property type="term" value="F:superoxide dismutase activity"/>
    <property type="evidence" value="ECO:0007669"/>
    <property type="project" value="UniProtKB-EC"/>
</dbReference>
<evidence type="ECO:0000259" key="6">
    <source>
        <dbReference type="Pfam" id="PF00081"/>
    </source>
</evidence>
<feature type="domain" description="Manganese/iron superoxide dismutase C-terminal" evidence="7">
    <location>
        <begin position="172"/>
        <end position="273"/>
    </location>
</feature>
<dbReference type="InterPro" id="IPR036314">
    <property type="entry name" value="SOD_C_sf"/>
</dbReference>
<dbReference type="InterPro" id="IPR019832">
    <property type="entry name" value="Mn/Fe_SOD_C"/>
</dbReference>
<gene>
    <name evidence="8" type="ORF">HUG15_10625</name>
</gene>
<accession>A0A7T6Z7T4</accession>
<evidence type="ECO:0000256" key="3">
    <source>
        <dbReference type="ARBA" id="ARBA00022723"/>
    </source>
</evidence>
<feature type="coiled-coil region" evidence="5">
    <location>
        <begin position="114"/>
        <end position="141"/>
    </location>
</feature>
<comment type="similarity">
    <text evidence="1">Belongs to the iron/manganese superoxide dismutase family.</text>
</comment>
<evidence type="ECO:0000259" key="7">
    <source>
        <dbReference type="Pfam" id="PF02777"/>
    </source>
</evidence>
<dbReference type="InterPro" id="IPR001189">
    <property type="entry name" value="Mn/Fe_SOD"/>
</dbReference>
<dbReference type="PANTHER" id="PTHR11404">
    <property type="entry name" value="SUPEROXIDE DISMUTASE 2"/>
    <property type="match status" value="1"/>
</dbReference>
<keyword evidence="3" id="KW-0479">Metal-binding</keyword>
<dbReference type="PANTHER" id="PTHR11404:SF6">
    <property type="entry name" value="SUPEROXIDE DISMUTASE [MN], MITOCHONDRIAL"/>
    <property type="match status" value="1"/>
</dbReference>
<name>A0A7T6Z7T4_9BACI</name>
<dbReference type="Pfam" id="PF02777">
    <property type="entry name" value="Sod_Fe_C"/>
    <property type="match status" value="1"/>
</dbReference>
<keyword evidence="9" id="KW-1185">Reference proteome</keyword>
<keyword evidence="4" id="KW-0560">Oxidoreductase</keyword>
<dbReference type="SUPFAM" id="SSF46609">
    <property type="entry name" value="Fe,Mn superoxide dismutase (SOD), N-terminal domain"/>
    <property type="match status" value="1"/>
</dbReference>
<protein>
    <recommendedName>
        <fullName evidence="2">superoxide dismutase</fullName>
        <ecNumber evidence="2">1.15.1.1</ecNumber>
    </recommendedName>
</protein>
<evidence type="ECO:0000313" key="8">
    <source>
        <dbReference type="EMBL" id="QQK78282.1"/>
    </source>
</evidence>
<dbReference type="KEGG" id="scia:HUG15_10625"/>
<evidence type="ECO:0000256" key="1">
    <source>
        <dbReference type="ARBA" id="ARBA00008714"/>
    </source>
</evidence>
<proteinExistence type="inferred from homology"/>
<dbReference type="Pfam" id="PF00081">
    <property type="entry name" value="Sod_Fe_N"/>
    <property type="match status" value="1"/>
</dbReference>
<dbReference type="PROSITE" id="PS00088">
    <property type="entry name" value="SOD_MN"/>
    <property type="match status" value="1"/>
</dbReference>
<feature type="domain" description="Manganese/iron superoxide dismutase N-terminal" evidence="6">
    <location>
        <begin position="85"/>
        <end position="164"/>
    </location>
</feature>
<dbReference type="InterPro" id="IPR050265">
    <property type="entry name" value="Fe/Mn_Superoxide_Dismutase"/>
</dbReference>
<evidence type="ECO:0000256" key="5">
    <source>
        <dbReference type="SAM" id="Coils"/>
    </source>
</evidence>
<dbReference type="FunFam" id="3.55.40.20:FF:000004">
    <property type="entry name" value="Superoxide dismutase [Fe]"/>
    <property type="match status" value="1"/>
</dbReference>
<dbReference type="SUPFAM" id="SSF54719">
    <property type="entry name" value="Fe,Mn superoxide dismutase (SOD), C-terminal domain"/>
    <property type="match status" value="1"/>
</dbReference>
<dbReference type="Proteomes" id="UP000595823">
    <property type="component" value="Chromosome"/>
</dbReference>
<evidence type="ECO:0000256" key="4">
    <source>
        <dbReference type="ARBA" id="ARBA00023002"/>
    </source>
</evidence>